<keyword evidence="3" id="KW-1185">Reference proteome</keyword>
<dbReference type="Pfam" id="PF12888">
    <property type="entry name" value="Lipid_bd"/>
    <property type="match status" value="1"/>
</dbReference>
<evidence type="ECO:0000313" key="2">
    <source>
        <dbReference type="EMBL" id="RAW01864.1"/>
    </source>
</evidence>
<dbReference type="Proteomes" id="UP000251889">
    <property type="component" value="Unassembled WGS sequence"/>
</dbReference>
<feature type="chain" id="PRO_5016934294" description="Lipid-binding hydrolase" evidence="1">
    <location>
        <begin position="22"/>
        <end position="173"/>
    </location>
</feature>
<dbReference type="InterPro" id="IPR024404">
    <property type="entry name" value="Lipid-bd_put"/>
</dbReference>
<dbReference type="RefSeq" id="WP_112746605.1">
    <property type="nucleotide sequence ID" value="NZ_QMFY01000003.1"/>
</dbReference>
<dbReference type="EMBL" id="QMFY01000003">
    <property type="protein sequence ID" value="RAW01864.1"/>
    <property type="molecule type" value="Genomic_DNA"/>
</dbReference>
<dbReference type="InterPro" id="IPR038668">
    <property type="entry name" value="Lipid-bd_sf"/>
</dbReference>
<dbReference type="Gene3D" id="2.40.128.220">
    <property type="match status" value="1"/>
</dbReference>
<keyword evidence="1" id="KW-0732">Signal</keyword>
<proteinExistence type="predicted"/>
<accession>A0A364Y7S0</accession>
<organism evidence="2 3">
    <name type="scientific">Pseudochryseolinea flava</name>
    <dbReference type="NCBI Taxonomy" id="2059302"/>
    <lineage>
        <taxon>Bacteria</taxon>
        <taxon>Pseudomonadati</taxon>
        <taxon>Bacteroidota</taxon>
        <taxon>Cytophagia</taxon>
        <taxon>Cytophagales</taxon>
        <taxon>Fulvivirgaceae</taxon>
        <taxon>Pseudochryseolinea</taxon>
    </lineage>
</organism>
<name>A0A364Y7S0_9BACT</name>
<evidence type="ECO:0008006" key="4">
    <source>
        <dbReference type="Google" id="ProtNLM"/>
    </source>
</evidence>
<comment type="caution">
    <text evidence="2">The sequence shown here is derived from an EMBL/GenBank/DDBJ whole genome shotgun (WGS) entry which is preliminary data.</text>
</comment>
<evidence type="ECO:0000256" key="1">
    <source>
        <dbReference type="SAM" id="SignalP"/>
    </source>
</evidence>
<reference evidence="2 3" key="1">
    <citation type="submission" date="2018-06" db="EMBL/GenBank/DDBJ databases">
        <title>Chryseolinea flavus sp. nov., a member of the phylum Bacteroidetes isolated from soil.</title>
        <authorList>
            <person name="Li Y."/>
            <person name="Wang J."/>
        </authorList>
    </citation>
    <scope>NUCLEOTIDE SEQUENCE [LARGE SCALE GENOMIC DNA]</scope>
    <source>
        <strain evidence="2 3">SDU1-6</strain>
    </source>
</reference>
<protein>
    <recommendedName>
        <fullName evidence="4">Lipid-binding hydrolase</fullName>
    </recommendedName>
</protein>
<dbReference type="PROSITE" id="PS51257">
    <property type="entry name" value="PROKAR_LIPOPROTEIN"/>
    <property type="match status" value="1"/>
</dbReference>
<feature type="signal peptide" evidence="1">
    <location>
        <begin position="1"/>
        <end position="21"/>
    </location>
</feature>
<gene>
    <name evidence="2" type="ORF">DQQ10_09495</name>
</gene>
<sequence length="173" mass="18958">MKNNILILVSLLMLSLASCKTDDIDPGAAANNELSGEWFVEYNHELAGHDPLGLGYTRLLTATTASQSATELIITDEDNARNFRVKAKMDVAAGTFGSADTLMNIIEYEGEDEEDPPFRIKVVVKNGKIVRDAVTTNAGVVADSIYFDLWLEDLGETLQVSGYRRTGFLADEH</sequence>
<evidence type="ECO:0000313" key="3">
    <source>
        <dbReference type="Proteomes" id="UP000251889"/>
    </source>
</evidence>
<dbReference type="AlphaFoldDB" id="A0A364Y7S0"/>
<dbReference type="OrthoDB" id="851990at2"/>